<name>A0A1J5RZH2_9ZZZZ</name>
<organism evidence="1">
    <name type="scientific">mine drainage metagenome</name>
    <dbReference type="NCBI Taxonomy" id="410659"/>
    <lineage>
        <taxon>unclassified sequences</taxon>
        <taxon>metagenomes</taxon>
        <taxon>ecological metagenomes</taxon>
    </lineage>
</organism>
<accession>A0A1J5RZH2</accession>
<comment type="caution">
    <text evidence="1">The sequence shown here is derived from an EMBL/GenBank/DDBJ whole genome shotgun (WGS) entry which is preliminary data.</text>
</comment>
<dbReference type="SUPFAM" id="SSF52821">
    <property type="entry name" value="Rhodanese/Cell cycle control phosphatase"/>
    <property type="match status" value="1"/>
</dbReference>
<gene>
    <name evidence="1" type="ORF">GALL_166070</name>
</gene>
<dbReference type="EMBL" id="MLJW01000085">
    <property type="protein sequence ID" value="OIR01319.1"/>
    <property type="molecule type" value="Genomic_DNA"/>
</dbReference>
<dbReference type="InterPro" id="IPR036873">
    <property type="entry name" value="Rhodanese-like_dom_sf"/>
</dbReference>
<sequence>MINTKMVRLLLTGLLIVLISFTGIGQSSNTEPWKENQLMPPAELAKIINDKNAHQPIVLSIGPGAIIKGSIDIGPAHEKESLTNLKEKLSKLPKDANIVIYCGCCPFEHCPNIRPAFLLLKEMKFTNPKLLNLQNNIKVDWIDKGYPLSK</sequence>
<evidence type="ECO:0000313" key="1">
    <source>
        <dbReference type="EMBL" id="OIR01319.1"/>
    </source>
</evidence>
<dbReference type="AlphaFoldDB" id="A0A1J5RZH2"/>
<reference evidence="1" key="1">
    <citation type="submission" date="2016-10" db="EMBL/GenBank/DDBJ databases">
        <title>Sequence of Gallionella enrichment culture.</title>
        <authorList>
            <person name="Poehlein A."/>
            <person name="Muehling M."/>
            <person name="Daniel R."/>
        </authorList>
    </citation>
    <scope>NUCLEOTIDE SEQUENCE</scope>
</reference>
<protein>
    <recommendedName>
        <fullName evidence="2">Rhodanese domain-containing protein</fullName>
    </recommendedName>
</protein>
<dbReference type="Gene3D" id="3.40.250.10">
    <property type="entry name" value="Rhodanese-like domain"/>
    <property type="match status" value="1"/>
</dbReference>
<evidence type="ECO:0008006" key="2">
    <source>
        <dbReference type="Google" id="ProtNLM"/>
    </source>
</evidence>
<proteinExistence type="predicted"/>